<dbReference type="Gene3D" id="4.10.400.10">
    <property type="entry name" value="Low-density Lipoprotein Receptor"/>
    <property type="match status" value="1"/>
</dbReference>
<dbReference type="GO" id="GO:0030297">
    <property type="term" value="F:transmembrane receptor protein tyrosine kinase activator activity"/>
    <property type="evidence" value="ECO:0007669"/>
    <property type="project" value="TreeGrafter"/>
</dbReference>
<gene>
    <name evidence="4" type="ORF">DdX_15890</name>
</gene>
<comment type="caution">
    <text evidence="4">The sequence shown here is derived from an EMBL/GenBank/DDBJ whole genome shotgun (WGS) entry which is preliminary data.</text>
</comment>
<protein>
    <submittedName>
        <fullName evidence="4">Snurportin-1</fullName>
    </submittedName>
</protein>
<feature type="region of interest" description="Disordered" evidence="3">
    <location>
        <begin position="68"/>
        <end position="213"/>
    </location>
</feature>
<dbReference type="InterPro" id="IPR002172">
    <property type="entry name" value="LDrepeatLR_classA_rpt"/>
</dbReference>
<keyword evidence="1" id="KW-1015">Disulfide bond</keyword>
<dbReference type="GO" id="GO:0043410">
    <property type="term" value="P:positive regulation of MAPK cascade"/>
    <property type="evidence" value="ECO:0007669"/>
    <property type="project" value="TreeGrafter"/>
</dbReference>
<feature type="compositionally biased region" description="Basic and acidic residues" evidence="3">
    <location>
        <begin position="12"/>
        <end position="24"/>
    </location>
</feature>
<comment type="caution">
    <text evidence="2">Lacks conserved residue(s) required for the propagation of feature annotation.</text>
</comment>
<feature type="compositionally biased region" description="Polar residues" evidence="3">
    <location>
        <begin position="104"/>
        <end position="114"/>
    </location>
</feature>
<evidence type="ECO:0000313" key="5">
    <source>
        <dbReference type="Proteomes" id="UP001201812"/>
    </source>
</evidence>
<dbReference type="EMBL" id="JAKKPZ010000111">
    <property type="protein sequence ID" value="KAI1701792.1"/>
    <property type="molecule type" value="Genomic_DNA"/>
</dbReference>
<dbReference type="AlphaFoldDB" id="A0AAD4QUD2"/>
<sequence length="289" mass="32641">MTTSNSISGSSRLDDKANDDPERIHNSNVRIRALHTIRRSLETYGDLTARKLMLNLAKKTDEFGQQAHENSLFSQEDEASSSRSIEYQDKEQLEGADRKETDSAENSSKNNSGTGFLRVRVGLTETNGQLVDDQDQTVPSAFGDDEEESAVKAGGSAEPKSDENPNSRRHHRSTALSAYRRGTHDGNGGTWGTTSHLHHHRRRRKGCPPLHGKDQLLCPSRNHRRYDVCITREQLCNHVRDCPDGEDEDSRHCFFYKPLDDQLKTLAHAVLLLVDSVMSEHQQQRRNEL</sequence>
<feature type="compositionally biased region" description="Basic and acidic residues" evidence="3">
    <location>
        <begin position="86"/>
        <end position="102"/>
    </location>
</feature>
<dbReference type="InterPro" id="IPR023415">
    <property type="entry name" value="LDLR_class-A_CS"/>
</dbReference>
<dbReference type="SMART" id="SM00192">
    <property type="entry name" value="LDLa"/>
    <property type="match status" value="1"/>
</dbReference>
<accession>A0AAD4QUD2</accession>
<keyword evidence="5" id="KW-1185">Reference proteome</keyword>
<feature type="compositionally biased region" description="Polar residues" evidence="3">
    <location>
        <begin position="1"/>
        <end position="11"/>
    </location>
</feature>
<name>A0AAD4QUD2_9BILA</name>
<evidence type="ECO:0000313" key="4">
    <source>
        <dbReference type="EMBL" id="KAI1701792.1"/>
    </source>
</evidence>
<dbReference type="CDD" id="cd00112">
    <property type="entry name" value="LDLa"/>
    <property type="match status" value="1"/>
</dbReference>
<evidence type="ECO:0000256" key="3">
    <source>
        <dbReference type="SAM" id="MobiDB-lite"/>
    </source>
</evidence>
<dbReference type="GO" id="GO:0043195">
    <property type="term" value="C:terminal bouton"/>
    <property type="evidence" value="ECO:0007669"/>
    <property type="project" value="TreeGrafter"/>
</dbReference>
<feature type="compositionally biased region" description="Basic residues" evidence="3">
    <location>
        <begin position="196"/>
        <end position="206"/>
    </location>
</feature>
<dbReference type="SUPFAM" id="SSF57424">
    <property type="entry name" value="LDL receptor-like module"/>
    <property type="match status" value="1"/>
</dbReference>
<evidence type="ECO:0000256" key="1">
    <source>
        <dbReference type="ARBA" id="ARBA00023157"/>
    </source>
</evidence>
<reference evidence="4" key="1">
    <citation type="submission" date="2022-01" db="EMBL/GenBank/DDBJ databases">
        <title>Genome Sequence Resource for Two Populations of Ditylenchus destructor, the Migratory Endoparasitic Phytonematode.</title>
        <authorList>
            <person name="Zhang H."/>
            <person name="Lin R."/>
            <person name="Xie B."/>
        </authorList>
    </citation>
    <scope>NUCLEOTIDE SEQUENCE</scope>
    <source>
        <strain evidence="4">BazhouSP</strain>
    </source>
</reference>
<feature type="region of interest" description="Disordered" evidence="3">
    <location>
        <begin position="1"/>
        <end position="24"/>
    </location>
</feature>
<dbReference type="Proteomes" id="UP001201812">
    <property type="component" value="Unassembled WGS sequence"/>
</dbReference>
<dbReference type="InterPro" id="IPR036055">
    <property type="entry name" value="LDL_receptor-like_sf"/>
</dbReference>
<dbReference type="PANTHER" id="PTHR21105">
    <property type="entry name" value="GH16255P"/>
    <property type="match status" value="1"/>
</dbReference>
<evidence type="ECO:0000256" key="2">
    <source>
        <dbReference type="PROSITE-ProRule" id="PRU00124"/>
    </source>
</evidence>
<dbReference type="PROSITE" id="PS50068">
    <property type="entry name" value="LDLRA_2"/>
    <property type="match status" value="1"/>
</dbReference>
<proteinExistence type="predicted"/>
<dbReference type="PANTHER" id="PTHR21105:SF0">
    <property type="entry name" value="GH16255P"/>
    <property type="match status" value="1"/>
</dbReference>
<dbReference type="PROSITE" id="PS01209">
    <property type="entry name" value="LDLRA_1"/>
    <property type="match status" value="1"/>
</dbReference>
<organism evidence="4 5">
    <name type="scientific">Ditylenchus destructor</name>
    <dbReference type="NCBI Taxonomy" id="166010"/>
    <lineage>
        <taxon>Eukaryota</taxon>
        <taxon>Metazoa</taxon>
        <taxon>Ecdysozoa</taxon>
        <taxon>Nematoda</taxon>
        <taxon>Chromadorea</taxon>
        <taxon>Rhabditida</taxon>
        <taxon>Tylenchina</taxon>
        <taxon>Tylenchomorpha</taxon>
        <taxon>Sphaerularioidea</taxon>
        <taxon>Anguinidae</taxon>
        <taxon>Anguininae</taxon>
        <taxon>Ditylenchus</taxon>
    </lineage>
</organism>